<evidence type="ECO:0000313" key="2">
    <source>
        <dbReference type="Proteomes" id="UP000232707"/>
    </source>
</evidence>
<accession>A0A1D8QL84</accession>
<name>A0A1D8QL84_GVTN</name>
<evidence type="ECO:0000313" key="1">
    <source>
        <dbReference type="EMBL" id="AOW41405.1"/>
    </source>
</evidence>
<reference evidence="1 2" key="1">
    <citation type="submission" date="2016-02" db="EMBL/GenBank/DDBJ databases">
        <title>Genome sequence of a new Betabaculovirus TnGV isolated from the cabagge looper Trichoplusia ni (Lepidoptera: Noctuidae).</title>
        <authorList>
            <person name="Del Rincon-Castro M.C."/>
            <person name="Bivian-Hernandez Mdl.A."/>
            <person name="Lopez-Tlacomulco J.J."/>
            <person name="Ibarra J.E."/>
        </authorList>
    </citation>
    <scope>NUCLEOTIDE SEQUENCE [LARGE SCALE GENOMIC DNA]</scope>
    <source>
        <strain evidence="1">LBIV-12</strain>
    </source>
</reference>
<dbReference type="KEGG" id="vg:37616941"/>
<dbReference type="EMBL" id="KU752557">
    <property type="protein sequence ID" value="AOW41405.1"/>
    <property type="molecule type" value="Genomic_DNA"/>
</dbReference>
<dbReference type="Proteomes" id="UP000232707">
    <property type="component" value="Segment"/>
</dbReference>
<dbReference type="RefSeq" id="YP_009506136.1">
    <property type="nucleotide sequence ID" value="NC_038375.1"/>
</dbReference>
<organism evidence="1 2">
    <name type="scientific">Trichoplusia ni granulovirus LBIV-12</name>
    <dbReference type="NCBI Taxonomy" id="1916701"/>
    <lineage>
        <taxon>Viruses</taxon>
        <taxon>Viruses incertae sedis</taxon>
        <taxon>Naldaviricetes</taxon>
        <taxon>Lefavirales</taxon>
        <taxon>Baculoviridae</taxon>
        <taxon>Betabaculovirus</taxon>
        <taxon>Betabaculovirus trini</taxon>
    </lineage>
</organism>
<keyword evidence="2" id="KW-1185">Reference proteome</keyword>
<sequence length="85" mass="10105">MVYQPEYLCGTFYTFHTRLLLYTIKNIITFNPCFVHRLHCYQSRQATYDTAASCHRSFEITLRVLIRCAERFLCSAEKPVQSCVW</sequence>
<protein>
    <submittedName>
        <fullName evidence="1">Uncharacterized protein</fullName>
    </submittedName>
</protein>
<dbReference type="GeneID" id="37616941"/>
<proteinExistence type="predicted"/>